<dbReference type="AlphaFoldDB" id="A0A1D2M4M6"/>
<comment type="caution">
    <text evidence="1">The sequence shown here is derived from an EMBL/GenBank/DDBJ whole genome shotgun (WGS) entry which is preliminary data.</text>
</comment>
<dbReference type="Proteomes" id="UP000094527">
    <property type="component" value="Unassembled WGS sequence"/>
</dbReference>
<organism evidence="1 2">
    <name type="scientific">Orchesella cincta</name>
    <name type="common">Springtail</name>
    <name type="synonym">Podura cincta</name>
    <dbReference type="NCBI Taxonomy" id="48709"/>
    <lineage>
        <taxon>Eukaryota</taxon>
        <taxon>Metazoa</taxon>
        <taxon>Ecdysozoa</taxon>
        <taxon>Arthropoda</taxon>
        <taxon>Hexapoda</taxon>
        <taxon>Collembola</taxon>
        <taxon>Entomobryomorpha</taxon>
        <taxon>Entomobryoidea</taxon>
        <taxon>Orchesellidae</taxon>
        <taxon>Orchesellinae</taxon>
        <taxon>Orchesella</taxon>
    </lineage>
</organism>
<gene>
    <name evidence="1" type="ORF">Ocin01_18756</name>
</gene>
<evidence type="ECO:0000313" key="1">
    <source>
        <dbReference type="EMBL" id="ODM87926.1"/>
    </source>
</evidence>
<keyword evidence="2" id="KW-1185">Reference proteome</keyword>
<protein>
    <submittedName>
        <fullName evidence="1">Uncharacterized protein</fullName>
    </submittedName>
</protein>
<name>A0A1D2M4M6_ORCCI</name>
<sequence length="132" mass="14937">MSSDDGSEVFCEKCELVLINPICQVYSQLLATQLRLSWELECSSPFSVGNIQTLIDNEMSAQKNGDFAQVFVERLMLVHINSELHSNQDEPSVKLESDEFDDNLSLEIPTTSEEIDVKLEIAHEPQEFSNKI</sequence>
<reference evidence="1 2" key="1">
    <citation type="journal article" date="2016" name="Genome Biol. Evol.">
        <title>Gene Family Evolution Reflects Adaptation to Soil Environmental Stressors in the Genome of the Collembolan Orchesella cincta.</title>
        <authorList>
            <person name="Faddeeva-Vakhrusheva A."/>
            <person name="Derks M.F."/>
            <person name="Anvar S.Y."/>
            <person name="Agamennone V."/>
            <person name="Suring W."/>
            <person name="Smit S."/>
            <person name="van Straalen N.M."/>
            <person name="Roelofs D."/>
        </authorList>
    </citation>
    <scope>NUCLEOTIDE SEQUENCE [LARGE SCALE GENOMIC DNA]</scope>
    <source>
        <tissue evidence="1">Mixed pool</tissue>
    </source>
</reference>
<dbReference type="EMBL" id="LJIJ01004399">
    <property type="protein sequence ID" value="ODM87926.1"/>
    <property type="molecule type" value="Genomic_DNA"/>
</dbReference>
<proteinExistence type="predicted"/>
<accession>A0A1D2M4M6</accession>
<evidence type="ECO:0000313" key="2">
    <source>
        <dbReference type="Proteomes" id="UP000094527"/>
    </source>
</evidence>